<evidence type="ECO:0000256" key="5">
    <source>
        <dbReference type="ARBA" id="ARBA00022840"/>
    </source>
</evidence>
<organism evidence="9 10">
    <name type="scientific">Monosiga brevicollis</name>
    <name type="common">Choanoflagellate</name>
    <dbReference type="NCBI Taxonomy" id="81824"/>
    <lineage>
        <taxon>Eukaryota</taxon>
        <taxon>Choanoflagellata</taxon>
        <taxon>Craspedida</taxon>
        <taxon>Salpingoecidae</taxon>
        <taxon>Monosiga</taxon>
    </lineage>
</organism>
<dbReference type="GeneID" id="5893875"/>
<keyword evidence="5 6" id="KW-0067">ATP-binding</keyword>
<dbReference type="GO" id="GO:0004674">
    <property type="term" value="F:protein serine/threonine kinase activity"/>
    <property type="evidence" value="ECO:0000318"/>
    <property type="project" value="GO_Central"/>
</dbReference>
<dbReference type="PANTHER" id="PTHR43671">
    <property type="entry name" value="SERINE/THREONINE-PROTEIN KINASE NEK"/>
    <property type="match status" value="1"/>
</dbReference>
<dbReference type="Gene3D" id="1.10.510.10">
    <property type="entry name" value="Transferase(Phosphotransferase) domain 1"/>
    <property type="match status" value="1"/>
</dbReference>
<evidence type="ECO:0000259" key="8">
    <source>
        <dbReference type="PROSITE" id="PS50011"/>
    </source>
</evidence>
<keyword evidence="3 6" id="KW-0547">Nucleotide-binding</keyword>
<evidence type="ECO:0000256" key="7">
    <source>
        <dbReference type="SAM" id="MobiDB-lite"/>
    </source>
</evidence>
<evidence type="ECO:0000256" key="4">
    <source>
        <dbReference type="ARBA" id="ARBA00022777"/>
    </source>
</evidence>
<evidence type="ECO:0000256" key="2">
    <source>
        <dbReference type="ARBA" id="ARBA00022679"/>
    </source>
</evidence>
<evidence type="ECO:0000256" key="1">
    <source>
        <dbReference type="ARBA" id="ARBA00010886"/>
    </source>
</evidence>
<keyword evidence="10" id="KW-1185">Reference proteome</keyword>
<protein>
    <recommendedName>
        <fullName evidence="8">Protein kinase domain-containing protein</fullName>
    </recommendedName>
</protein>
<dbReference type="eggNOG" id="KOG0589">
    <property type="taxonomic scope" value="Eukaryota"/>
</dbReference>
<evidence type="ECO:0000256" key="3">
    <source>
        <dbReference type="ARBA" id="ARBA00022741"/>
    </source>
</evidence>
<dbReference type="InParanoid" id="A9V7I9"/>
<dbReference type="InterPro" id="IPR050660">
    <property type="entry name" value="NEK_Ser/Thr_kinase"/>
</dbReference>
<evidence type="ECO:0000256" key="6">
    <source>
        <dbReference type="PROSITE-ProRule" id="PRU10141"/>
    </source>
</evidence>
<feature type="region of interest" description="Disordered" evidence="7">
    <location>
        <begin position="310"/>
        <end position="366"/>
    </location>
</feature>
<dbReference type="FunCoup" id="A9V7I9">
    <property type="interactions" value="51"/>
</dbReference>
<dbReference type="InterPro" id="IPR008266">
    <property type="entry name" value="Tyr_kinase_AS"/>
</dbReference>
<dbReference type="RefSeq" id="XP_001748636.1">
    <property type="nucleotide sequence ID" value="XM_001748584.1"/>
</dbReference>
<evidence type="ECO:0000313" key="10">
    <source>
        <dbReference type="Proteomes" id="UP000001357"/>
    </source>
</evidence>
<keyword evidence="4" id="KW-0418">Kinase</keyword>
<dbReference type="GO" id="GO:0005524">
    <property type="term" value="F:ATP binding"/>
    <property type="evidence" value="ECO:0007669"/>
    <property type="project" value="UniProtKB-UniRule"/>
</dbReference>
<dbReference type="EMBL" id="CH991565">
    <property type="protein sequence ID" value="EDQ86523.1"/>
    <property type="molecule type" value="Genomic_DNA"/>
</dbReference>
<proteinExistence type="inferred from homology"/>
<feature type="compositionally biased region" description="Low complexity" evidence="7">
    <location>
        <begin position="316"/>
        <end position="361"/>
    </location>
</feature>
<name>A9V7I9_MONBE</name>
<dbReference type="Pfam" id="PF00069">
    <property type="entry name" value="Pkinase"/>
    <property type="match status" value="1"/>
</dbReference>
<dbReference type="InterPro" id="IPR017441">
    <property type="entry name" value="Protein_kinase_ATP_BS"/>
</dbReference>
<sequence>MAEALAAELSAQMLATPCPGLDENSIEEEAALLKRLAKSIRDRRQFCSSREFVTLFAHLAQHRLAPMTPRLAELASSTSTEVVSFEPPLVLHLVQSATLLRILARDPTLLGNVSGLPSLALACMDLGRACAARHRTTGLSKPWRVIWAEASCLLVKASEDNDALAALATPTFERELLRDLSGVPVTVQQNNLLILLALARSDEVRERLGATEAAIVCIELLQDSSTAWSVSLAAARLLARLADQAVVQDDCVTHGMIHACILQLQDRNTALLLPTVQILEHISPNYQEEVRAAGAIPALIRLLQRFGPELPPPPSTATSTATGRPLLSAASRPTSSRPTSASVRPSSSGGRDTPSDTSSSSPGVAGGRPMVTSLLCSTCSVLTDLARSEINAVAIQEANAIFLAACLLITSIQLTDADQSETARQSAASRLMAYVLRLLRFLFSVARNRRFFKRMFPPDLFADFIDVGHYQYDLNKYRIMAKVILRMGDRARRRLHYAVLETSVHNEPIKRINNYQVFEILGSGSFGSVYRAKQIIDESDSKAGRTVALKEMPLKNPLLFGSTDAERSHSLKLIENEISIMENAKLKHPNVVKYMDSFVDGSNLYVVMEMVEGASLQENVNALKEKGQTFRETRIWRIAIQIVNGLRYIHKDCKVVHRDVTPNNIMLGWYDKVTIIDFGLARKGQTGSTLMQSSVGTLCYSCPEIVTGAPYGAKSDIWSLGCIFYQLATLEPPFNTTNMLALAKRIVEARYPPLPDTQPELLRNVIDRCLTADAAKRPDIDEVCHLLGPVIMREYNDAVLTLEVKDRIISQERSLKQRLRTEAQEQKSSFRNLLRMAHGSAVNGHGSRLPSVLESPGALSSSMTSNLFLTQRGVGSASASMNHGAGALRSASRNGRGSGGSGGEGPISVRTEEEEVFDEGGPPEGRSRAASERSEAGLRLPTSASSTMRHSRPASGIAKTLLIPTQELRPIQDPTVSLLQPLHKLVFVCNRPAPRQADPARHVITHFRRELFASGPTAFRTHLQRLSQAADAAVGIDFGPAAAAVRQWVEGPETSEGIEPSFDGNTTRMLKIDPDMVDRHSLTYRQLRQLIEQQANVLGYYDA</sequence>
<feature type="compositionally biased region" description="Gly residues" evidence="7">
    <location>
        <begin position="896"/>
        <end position="905"/>
    </location>
</feature>
<dbReference type="Gene3D" id="1.25.10.10">
    <property type="entry name" value="Leucine-rich Repeat Variant"/>
    <property type="match status" value="1"/>
</dbReference>
<dbReference type="OMA" id="TILYACP"/>
<dbReference type="PROSITE" id="PS00107">
    <property type="entry name" value="PROTEIN_KINASE_ATP"/>
    <property type="match status" value="1"/>
</dbReference>
<gene>
    <name evidence="9" type="ORF">MONBRDRAFT_38400</name>
</gene>
<reference evidence="9 10" key="1">
    <citation type="journal article" date="2008" name="Nature">
        <title>The genome of the choanoflagellate Monosiga brevicollis and the origin of metazoans.</title>
        <authorList>
            <consortium name="JGI Sequencing"/>
            <person name="King N."/>
            <person name="Westbrook M.J."/>
            <person name="Young S.L."/>
            <person name="Kuo A."/>
            <person name="Abedin M."/>
            <person name="Chapman J."/>
            <person name="Fairclough S."/>
            <person name="Hellsten U."/>
            <person name="Isogai Y."/>
            <person name="Letunic I."/>
            <person name="Marr M."/>
            <person name="Pincus D."/>
            <person name="Putnam N."/>
            <person name="Rokas A."/>
            <person name="Wright K.J."/>
            <person name="Zuzow R."/>
            <person name="Dirks W."/>
            <person name="Good M."/>
            <person name="Goodstein D."/>
            <person name="Lemons D."/>
            <person name="Li W."/>
            <person name="Lyons J.B."/>
            <person name="Morris A."/>
            <person name="Nichols S."/>
            <person name="Richter D.J."/>
            <person name="Salamov A."/>
            <person name="Bork P."/>
            <person name="Lim W.A."/>
            <person name="Manning G."/>
            <person name="Miller W.T."/>
            <person name="McGinnis W."/>
            <person name="Shapiro H."/>
            <person name="Tjian R."/>
            <person name="Grigoriev I.V."/>
            <person name="Rokhsar D."/>
        </authorList>
    </citation>
    <scope>NUCLEOTIDE SEQUENCE [LARGE SCALE GENOMIC DNA]</scope>
    <source>
        <strain evidence="10">MX1 / ATCC 50154</strain>
    </source>
</reference>
<evidence type="ECO:0000313" key="9">
    <source>
        <dbReference type="EMBL" id="EDQ86523.1"/>
    </source>
</evidence>
<feature type="domain" description="Protein kinase" evidence="8">
    <location>
        <begin position="515"/>
        <end position="791"/>
    </location>
</feature>
<accession>A9V7I9</accession>
<dbReference type="SUPFAM" id="SSF56112">
    <property type="entry name" value="Protein kinase-like (PK-like)"/>
    <property type="match status" value="1"/>
</dbReference>
<dbReference type="SUPFAM" id="SSF48371">
    <property type="entry name" value="ARM repeat"/>
    <property type="match status" value="1"/>
</dbReference>
<dbReference type="GO" id="GO:1902749">
    <property type="term" value="P:regulation of cell cycle G2/M phase transition"/>
    <property type="evidence" value="ECO:0000318"/>
    <property type="project" value="GO_Central"/>
</dbReference>
<feature type="region of interest" description="Disordered" evidence="7">
    <location>
        <begin position="878"/>
        <end position="957"/>
    </location>
</feature>
<dbReference type="KEGG" id="mbr:MONBRDRAFT_38400"/>
<comment type="similarity">
    <text evidence="1">Belongs to the protein kinase superfamily. NEK Ser/Thr protein kinase family. NIMA subfamily.</text>
</comment>
<dbReference type="Proteomes" id="UP000001357">
    <property type="component" value="Unassembled WGS sequence"/>
</dbReference>
<feature type="compositionally biased region" description="Low complexity" evidence="7">
    <location>
        <begin position="884"/>
        <end position="895"/>
    </location>
</feature>
<dbReference type="InterPro" id="IPR016024">
    <property type="entry name" value="ARM-type_fold"/>
</dbReference>
<feature type="binding site" evidence="6">
    <location>
        <position position="550"/>
    </location>
    <ligand>
        <name>ATP</name>
        <dbReference type="ChEBI" id="CHEBI:30616"/>
    </ligand>
</feature>
<dbReference type="PROSITE" id="PS00109">
    <property type="entry name" value="PROTEIN_KINASE_TYR"/>
    <property type="match status" value="1"/>
</dbReference>
<dbReference type="InterPro" id="IPR011009">
    <property type="entry name" value="Kinase-like_dom_sf"/>
</dbReference>
<dbReference type="PANTHER" id="PTHR43671:SF92">
    <property type="entry name" value="SERINE_THREONINE-PROTEIN KINASE NEK10"/>
    <property type="match status" value="1"/>
</dbReference>
<dbReference type="InterPro" id="IPR000719">
    <property type="entry name" value="Prot_kinase_dom"/>
</dbReference>
<dbReference type="InterPro" id="IPR011989">
    <property type="entry name" value="ARM-like"/>
</dbReference>
<feature type="compositionally biased region" description="Basic and acidic residues" evidence="7">
    <location>
        <begin position="925"/>
        <end position="936"/>
    </location>
</feature>
<dbReference type="PROSITE" id="PS50011">
    <property type="entry name" value="PROTEIN_KINASE_DOM"/>
    <property type="match status" value="1"/>
</dbReference>
<keyword evidence="2" id="KW-0808">Transferase</keyword>
<dbReference type="AlphaFoldDB" id="A9V7I9"/>
<dbReference type="STRING" id="81824.A9V7I9"/>